<feature type="non-terminal residue" evidence="1">
    <location>
        <position position="574"/>
    </location>
</feature>
<dbReference type="RefSeq" id="WP_168104602.1">
    <property type="nucleotide sequence ID" value="NZ_JAATEN010000049.1"/>
</dbReference>
<reference evidence="1 2" key="1">
    <citation type="submission" date="2020-03" db="EMBL/GenBank/DDBJ databases">
        <title>WGS of actinomycetes isolated from Thailand.</title>
        <authorList>
            <person name="Thawai C."/>
        </authorList>
    </citation>
    <scope>NUCLEOTIDE SEQUENCE [LARGE SCALE GENOMIC DNA]</scope>
    <source>
        <strain evidence="1 2">PLAI 1-29</strain>
    </source>
</reference>
<comment type="caution">
    <text evidence="1">The sequence shown here is derived from an EMBL/GenBank/DDBJ whole genome shotgun (WGS) entry which is preliminary data.</text>
</comment>
<name>A0ABX1C5U5_9ACTN</name>
<gene>
    <name evidence="1" type="ORF">HCK00_26610</name>
</gene>
<accession>A0ABX1C5U5</accession>
<evidence type="ECO:0000313" key="2">
    <source>
        <dbReference type="Proteomes" id="UP000695264"/>
    </source>
</evidence>
<sequence length="574" mass="60976">MTTAPSTASGFSPDARLLFDPHGGPAGRHVEFFPEPTADELDGLARLAGLHRGSADASVEVRRTTLRLVRALRIVFGPEVEADRGRYASLLRGIGALETLRSNDPALSRFTPFRMELWTAAAELAGGGTADRAAYRKVLDHSAQKLKQQPDAKFSENIGIPHLQNAVNQLTKLGEGLVRNVLGKPAGPVTRAEVTRVLWAMAGTARRMGALDPAATEGLGRPVLHLPPTEPWTPQRKQELWILTAHALTLHVDADDRFALSALHLAGKGAFGPAHVLREGGAVRGYNWSGAVAPGGLDLRTVSRESADSGGTVSVPAAWTAEGEPAEVLSVWTAADPKGMVVLRLADMPPMRVHDQELLALLDLAPLLRATPLGVPLLFLSSRAGAADRHSPLPQVFTDRTGRNSWAYSGPLGVETPPDGAPLRLIERIDPATGAPGSWNKAWLRKGQATGVPFTSMAMVSSPPAGAVAAADPLFAPQTLLTDDSGAVRGRNWTGEQITKLRADRTLVVENWPGPPGFREMDQDAPWGPETFVVGAEEVPGGGVRTYDGQVLSRAEFARKLAADPALSALPAHV</sequence>
<dbReference type="EMBL" id="JAATEN010000049">
    <property type="protein sequence ID" value="NJQ03980.1"/>
    <property type="molecule type" value="Genomic_DNA"/>
</dbReference>
<keyword evidence="2" id="KW-1185">Reference proteome</keyword>
<evidence type="ECO:0000313" key="1">
    <source>
        <dbReference type="EMBL" id="NJQ03980.1"/>
    </source>
</evidence>
<protein>
    <submittedName>
        <fullName evidence="1">Uncharacterized protein</fullName>
    </submittedName>
</protein>
<dbReference type="Proteomes" id="UP000695264">
    <property type="component" value="Unassembled WGS sequence"/>
</dbReference>
<proteinExistence type="predicted"/>
<organism evidence="1 2">
    <name type="scientific">Streptomyces zingiberis</name>
    <dbReference type="NCBI Taxonomy" id="2053010"/>
    <lineage>
        <taxon>Bacteria</taxon>
        <taxon>Bacillati</taxon>
        <taxon>Actinomycetota</taxon>
        <taxon>Actinomycetes</taxon>
        <taxon>Kitasatosporales</taxon>
        <taxon>Streptomycetaceae</taxon>
        <taxon>Streptomyces</taxon>
    </lineage>
</organism>